<keyword evidence="2" id="KW-0812">Transmembrane</keyword>
<evidence type="ECO:0000256" key="1">
    <source>
        <dbReference type="SAM" id="MobiDB-lite"/>
    </source>
</evidence>
<dbReference type="Proteomes" id="UP001338582">
    <property type="component" value="Chromosome 1"/>
</dbReference>
<feature type="transmembrane region" description="Helical" evidence="2">
    <location>
        <begin position="31"/>
        <end position="55"/>
    </location>
</feature>
<keyword evidence="2" id="KW-0472">Membrane</keyword>
<dbReference type="KEGG" id="asau:88172198"/>
<evidence type="ECO:0000313" key="3">
    <source>
        <dbReference type="EMBL" id="WPK23881.1"/>
    </source>
</evidence>
<proteinExistence type="predicted"/>
<keyword evidence="2" id="KW-1133">Transmembrane helix</keyword>
<gene>
    <name evidence="3" type="ORF">PUMCH_001131</name>
</gene>
<dbReference type="RefSeq" id="XP_062876266.1">
    <property type="nucleotide sequence ID" value="XM_063020196.1"/>
</dbReference>
<protein>
    <submittedName>
        <fullName evidence="3">Uncharacterized protein</fullName>
    </submittedName>
</protein>
<dbReference type="EMBL" id="CP138894">
    <property type="protein sequence ID" value="WPK23881.1"/>
    <property type="molecule type" value="Genomic_DNA"/>
</dbReference>
<name>A0AAX4H5W7_9ASCO</name>
<reference evidence="3 4" key="1">
    <citation type="submission" date="2023-10" db="EMBL/GenBank/DDBJ databases">
        <title>Draft Genome Sequence of Candida saopaulonensis from a very Premature Infant with Sepsis.</title>
        <authorList>
            <person name="Ning Y."/>
            <person name="Dai R."/>
            <person name="Xiao M."/>
            <person name="Xu Y."/>
            <person name="Yan Q."/>
            <person name="Zhang L."/>
        </authorList>
    </citation>
    <scope>NUCLEOTIDE SEQUENCE [LARGE SCALE GENOMIC DNA]</scope>
    <source>
        <strain evidence="3 4">19XY460</strain>
    </source>
</reference>
<dbReference type="GeneID" id="88172198"/>
<sequence>MYAGHTQFCKVVFSPGNCHTLAKAEAAVLRFSYTVILLLVVPIVIVMLLDVLFYAKELFSKAEFFSMDDSVANAKSYSVPSIDLALLLRDRVFVSSERWAFSKTETLHRLKTIIDIAAFVFLVTNPLKPSDLLTPSKPKPLTGRKGRTSAKSVPPDDRNRDLSDNIDFAHSNVCPLCGMMQSSQVQAQPSVSKVSSNSSLSSSANIGEEVVSLLKSSATTDFWNVFCALWSNLLRKSLRALNTSSVVHMIEHQKANLSFWLSLHGLGQNSILSAKSNILSRASMLLSGKRRWLRMMEHSR</sequence>
<evidence type="ECO:0000256" key="2">
    <source>
        <dbReference type="SAM" id="Phobius"/>
    </source>
</evidence>
<evidence type="ECO:0000313" key="4">
    <source>
        <dbReference type="Proteomes" id="UP001338582"/>
    </source>
</evidence>
<feature type="region of interest" description="Disordered" evidence="1">
    <location>
        <begin position="133"/>
        <end position="161"/>
    </location>
</feature>
<organism evidence="3 4">
    <name type="scientific">Australozyma saopauloensis</name>
    <dbReference type="NCBI Taxonomy" id="291208"/>
    <lineage>
        <taxon>Eukaryota</taxon>
        <taxon>Fungi</taxon>
        <taxon>Dikarya</taxon>
        <taxon>Ascomycota</taxon>
        <taxon>Saccharomycotina</taxon>
        <taxon>Pichiomycetes</taxon>
        <taxon>Metschnikowiaceae</taxon>
        <taxon>Australozyma</taxon>
    </lineage>
</organism>
<accession>A0AAX4H5W7</accession>
<dbReference type="AlphaFoldDB" id="A0AAX4H5W7"/>
<keyword evidence="4" id="KW-1185">Reference proteome</keyword>